<dbReference type="PANTHER" id="PTHR24412">
    <property type="entry name" value="KELCH PROTEIN"/>
    <property type="match status" value="1"/>
</dbReference>
<evidence type="ECO:0000313" key="11">
    <source>
        <dbReference type="RefSeq" id="XP_004390697.2"/>
    </source>
</evidence>
<evidence type="ECO:0000256" key="2">
    <source>
        <dbReference type="ARBA" id="ARBA00004906"/>
    </source>
</evidence>
<dbReference type="FunFam" id="1.25.40.420:FF:000001">
    <property type="entry name" value="Kelch-like family member 12"/>
    <property type="match status" value="1"/>
</dbReference>
<sequence>MYRCTKQGHQKTPDSKDDNIEKHCPVTVNPWHMKKAFKVMNELRSQNLLCDVTIVAEDMEISAHRVVLAACSPYFHAMFTGEMSESRAKRVRIKEVDGWTLRMLIDYVYTAEIQVTEENVQVLLPAAGLLQLQDVKKTCCEFLESQLHPVNCLGIRAFADMHACTDLLNKANTYAEQHFADVVLSEEFLNLGIEQVCSLISSDKLTISSEEKVFEAVIAWVNHDKDVRQEFMARLMEHVRLPLLPREYLVQRVEEEALVKNSSACKDYLIEAMKYHLLPTEQRVLMKSVRTRLRTPMNLPKLMVVVGGQAPKAIRSVECYDFKEERWHQVAELPSRRCRAGMVYMAGLVFAVGGFNGSLRVRTVDSYDPVKDQWTSVANMRDRRSTLGAAVLNGLLYAVGGFDGSTGLSSVEAYNIKSNEWFHVAPMNTRRSSVGVGVVGGLLYAVGGYDGASRQCLSTVECYDAVTNEWTYTAEMSTRRSGAGVGVLNNLLYAVGGHDGPLVRKSVEVYDPTTNGWRQVADMNMCRRNAGVCAVNGLLYVVGGDDGSCNLASVEYYNPTTDKWTVVSSCMSTGRSYAGVTVIDKPL</sequence>
<dbReference type="InterPro" id="IPR011705">
    <property type="entry name" value="BACK"/>
</dbReference>
<dbReference type="Pfam" id="PF07707">
    <property type="entry name" value="BACK"/>
    <property type="match status" value="1"/>
</dbReference>
<comment type="subcellular location">
    <subcellularLocation>
        <location evidence="1">Cytoplasm</location>
        <location evidence="1">Cytoskeleton</location>
    </subcellularLocation>
</comment>
<dbReference type="SUPFAM" id="SSF101898">
    <property type="entry name" value="NHL repeat"/>
    <property type="match status" value="1"/>
</dbReference>
<protein>
    <submittedName>
        <fullName evidence="11">Kelch-like protein 2 isoform X1</fullName>
    </submittedName>
</protein>
<dbReference type="SUPFAM" id="SSF117281">
    <property type="entry name" value="Kelch motif"/>
    <property type="match status" value="1"/>
</dbReference>
<dbReference type="FunFam" id="2.120.10.80:FF:000002">
    <property type="entry name" value="Kelch-like family member 2"/>
    <property type="match status" value="1"/>
</dbReference>
<evidence type="ECO:0000256" key="1">
    <source>
        <dbReference type="ARBA" id="ARBA00004245"/>
    </source>
</evidence>
<dbReference type="PIRSF" id="PIRSF037037">
    <property type="entry name" value="Kelch-like_protein_gigaxonin"/>
    <property type="match status" value="1"/>
</dbReference>
<dbReference type="PANTHER" id="PTHR24412:SF155">
    <property type="entry name" value="KELCH-LIKE PROTEIN 2"/>
    <property type="match status" value="1"/>
</dbReference>
<evidence type="ECO:0000256" key="8">
    <source>
        <dbReference type="SAM" id="MobiDB-lite"/>
    </source>
</evidence>
<dbReference type="STRING" id="127582.A0A2Y9EC96"/>
<keyword evidence="7" id="KW-0206">Cytoskeleton</keyword>
<dbReference type="PROSITE" id="PS50097">
    <property type="entry name" value="BTB"/>
    <property type="match status" value="1"/>
</dbReference>
<dbReference type="FunFam" id="3.30.710.10:FF:000001">
    <property type="entry name" value="Kelch-like family member 20"/>
    <property type="match status" value="1"/>
</dbReference>
<evidence type="ECO:0000313" key="10">
    <source>
        <dbReference type="Proteomes" id="UP000248480"/>
    </source>
</evidence>
<dbReference type="InterPro" id="IPR015915">
    <property type="entry name" value="Kelch-typ_b-propeller"/>
</dbReference>
<organism evidence="10 11">
    <name type="scientific">Trichechus manatus latirostris</name>
    <name type="common">Florida manatee</name>
    <dbReference type="NCBI Taxonomy" id="127582"/>
    <lineage>
        <taxon>Eukaryota</taxon>
        <taxon>Metazoa</taxon>
        <taxon>Chordata</taxon>
        <taxon>Craniata</taxon>
        <taxon>Vertebrata</taxon>
        <taxon>Euteleostomi</taxon>
        <taxon>Mammalia</taxon>
        <taxon>Eutheria</taxon>
        <taxon>Afrotheria</taxon>
        <taxon>Sirenia</taxon>
        <taxon>Trichechidae</taxon>
        <taxon>Trichechus</taxon>
    </lineage>
</organism>
<dbReference type="CTD" id="11275"/>
<dbReference type="SMART" id="SM00875">
    <property type="entry name" value="BACK"/>
    <property type="match status" value="1"/>
</dbReference>
<dbReference type="GO" id="GO:0005856">
    <property type="term" value="C:cytoskeleton"/>
    <property type="evidence" value="ECO:0007669"/>
    <property type="project" value="UniProtKB-SubCell"/>
</dbReference>
<evidence type="ECO:0000256" key="5">
    <source>
        <dbReference type="ARBA" id="ARBA00022737"/>
    </source>
</evidence>
<evidence type="ECO:0000256" key="7">
    <source>
        <dbReference type="ARBA" id="ARBA00023212"/>
    </source>
</evidence>
<dbReference type="SMART" id="SM00612">
    <property type="entry name" value="Kelch"/>
    <property type="match status" value="6"/>
</dbReference>
<feature type="domain" description="BTB" evidence="9">
    <location>
        <begin position="50"/>
        <end position="117"/>
    </location>
</feature>
<dbReference type="CDD" id="cd18338">
    <property type="entry name" value="BTB_POZ_KLHL2_Mayven"/>
    <property type="match status" value="1"/>
</dbReference>
<feature type="compositionally biased region" description="Basic and acidic residues" evidence="8">
    <location>
        <begin position="11"/>
        <end position="21"/>
    </location>
</feature>
<feature type="region of interest" description="Disordered" evidence="8">
    <location>
        <begin position="1"/>
        <end position="21"/>
    </location>
</feature>
<gene>
    <name evidence="11" type="primary">KLHL2</name>
</gene>
<accession>A0A2Y9EC96</accession>
<proteinExistence type="predicted"/>
<dbReference type="AlphaFoldDB" id="A0A2Y9EC96"/>
<evidence type="ECO:0000256" key="3">
    <source>
        <dbReference type="ARBA" id="ARBA00022441"/>
    </source>
</evidence>
<dbReference type="InterPro" id="IPR017096">
    <property type="entry name" value="BTB-kelch_protein"/>
</dbReference>
<dbReference type="GO" id="GO:0003779">
    <property type="term" value="F:actin binding"/>
    <property type="evidence" value="ECO:0007669"/>
    <property type="project" value="UniProtKB-KW"/>
</dbReference>
<dbReference type="SMART" id="SM00225">
    <property type="entry name" value="BTB"/>
    <property type="match status" value="1"/>
</dbReference>
<dbReference type="InParanoid" id="A0A2Y9EC96"/>
<dbReference type="KEGG" id="tmu:101360817"/>
<dbReference type="Gene3D" id="3.30.710.10">
    <property type="entry name" value="Potassium Channel Kv1.1, Chain A"/>
    <property type="match status" value="1"/>
</dbReference>
<dbReference type="Gene3D" id="2.120.10.80">
    <property type="entry name" value="Kelch-type beta propeller"/>
    <property type="match status" value="1"/>
</dbReference>
<evidence type="ECO:0000256" key="4">
    <source>
        <dbReference type="ARBA" id="ARBA00022490"/>
    </source>
</evidence>
<evidence type="ECO:0000256" key="6">
    <source>
        <dbReference type="ARBA" id="ARBA00023203"/>
    </source>
</evidence>
<dbReference type="CDD" id="cd18512">
    <property type="entry name" value="BACK_KLHL2_Mayven"/>
    <property type="match status" value="1"/>
</dbReference>
<dbReference type="Pfam" id="PF01344">
    <property type="entry name" value="Kelch_1"/>
    <property type="match status" value="6"/>
</dbReference>
<keyword evidence="6" id="KW-0009">Actin-binding</keyword>
<dbReference type="InterPro" id="IPR006652">
    <property type="entry name" value="Kelch_1"/>
</dbReference>
<dbReference type="InterPro" id="IPR011333">
    <property type="entry name" value="SKP1/BTB/POZ_sf"/>
</dbReference>
<keyword evidence="3" id="KW-0880">Kelch repeat</keyword>
<dbReference type="InterPro" id="IPR044072">
    <property type="entry name" value="KLHL2_BTB/POZ"/>
</dbReference>
<keyword evidence="10" id="KW-1185">Reference proteome</keyword>
<dbReference type="SUPFAM" id="SSF54695">
    <property type="entry name" value="POZ domain"/>
    <property type="match status" value="1"/>
</dbReference>
<name>A0A2Y9EC96_TRIMA</name>
<dbReference type="Proteomes" id="UP000248480">
    <property type="component" value="Unplaced"/>
</dbReference>
<dbReference type="InterPro" id="IPR000210">
    <property type="entry name" value="BTB/POZ_dom"/>
</dbReference>
<dbReference type="Pfam" id="PF00651">
    <property type="entry name" value="BTB"/>
    <property type="match status" value="1"/>
</dbReference>
<dbReference type="GeneID" id="101360817"/>
<dbReference type="RefSeq" id="XP_004390697.2">
    <property type="nucleotide sequence ID" value="XM_004390640.3"/>
</dbReference>
<keyword evidence="4" id="KW-0963">Cytoplasm</keyword>
<comment type="pathway">
    <text evidence="2">Protein modification; protein ubiquitination.</text>
</comment>
<dbReference type="FunCoup" id="A0A2Y9EC96">
    <property type="interactions" value="709"/>
</dbReference>
<dbReference type="Gene3D" id="1.25.40.420">
    <property type="match status" value="1"/>
</dbReference>
<keyword evidence="5" id="KW-0677">Repeat</keyword>
<evidence type="ECO:0000259" key="9">
    <source>
        <dbReference type="PROSITE" id="PS50097"/>
    </source>
</evidence>
<reference evidence="11" key="1">
    <citation type="submission" date="2025-08" db="UniProtKB">
        <authorList>
            <consortium name="RefSeq"/>
        </authorList>
    </citation>
    <scope>IDENTIFICATION</scope>
</reference>